<dbReference type="InterPro" id="IPR024768">
    <property type="entry name" value="Marf1"/>
</dbReference>
<evidence type="ECO:0000313" key="3">
    <source>
        <dbReference type="Proteomes" id="UP000554482"/>
    </source>
</evidence>
<dbReference type="OrthoDB" id="549353at2759"/>
<dbReference type="PANTHER" id="PTHR14379">
    <property type="entry name" value="LIMKAIN B LKAP"/>
    <property type="match status" value="1"/>
</dbReference>
<dbReference type="PANTHER" id="PTHR14379:SF6">
    <property type="entry name" value="EMB|CAB71880.1"/>
    <property type="match status" value="1"/>
</dbReference>
<dbReference type="GO" id="GO:0010468">
    <property type="term" value="P:regulation of gene expression"/>
    <property type="evidence" value="ECO:0007669"/>
    <property type="project" value="InterPro"/>
</dbReference>
<name>A0A7J6UWZ8_THATH</name>
<evidence type="ECO:0000259" key="1">
    <source>
        <dbReference type="Pfam" id="PF01936"/>
    </source>
</evidence>
<dbReference type="EMBL" id="JABWDY010041794">
    <property type="protein sequence ID" value="KAF5177126.1"/>
    <property type="molecule type" value="Genomic_DNA"/>
</dbReference>
<evidence type="ECO:0000313" key="2">
    <source>
        <dbReference type="EMBL" id="KAF5177126.1"/>
    </source>
</evidence>
<gene>
    <name evidence="2" type="ORF">FRX31_033286</name>
</gene>
<protein>
    <recommendedName>
        <fullName evidence="1">NYN domain-containing protein</fullName>
    </recommendedName>
</protein>
<accession>A0A7J6UWZ8</accession>
<dbReference type="Proteomes" id="UP000554482">
    <property type="component" value="Unassembled WGS sequence"/>
</dbReference>
<dbReference type="Pfam" id="PF01936">
    <property type="entry name" value="NYN"/>
    <property type="match status" value="1"/>
</dbReference>
<dbReference type="GO" id="GO:0005777">
    <property type="term" value="C:peroxisome"/>
    <property type="evidence" value="ECO:0007669"/>
    <property type="project" value="InterPro"/>
</dbReference>
<dbReference type="InterPro" id="IPR021139">
    <property type="entry name" value="NYN"/>
</dbReference>
<feature type="domain" description="NYN" evidence="1">
    <location>
        <begin position="7"/>
        <end position="56"/>
    </location>
</feature>
<keyword evidence="3" id="KW-1185">Reference proteome</keyword>
<reference evidence="2 3" key="1">
    <citation type="submission" date="2020-06" db="EMBL/GenBank/DDBJ databases">
        <title>Transcriptomic and genomic resources for Thalictrum thalictroides and T. hernandezii: Facilitating candidate gene discovery in an emerging model plant lineage.</title>
        <authorList>
            <person name="Arias T."/>
            <person name="Riano-Pachon D.M."/>
            <person name="Di Stilio V.S."/>
        </authorList>
    </citation>
    <scope>NUCLEOTIDE SEQUENCE [LARGE SCALE GENOMIC DNA]</scope>
    <source>
        <strain evidence="3">cv. WT478/WT964</strain>
        <tissue evidence="2">Leaves</tissue>
    </source>
</reference>
<dbReference type="GO" id="GO:0004540">
    <property type="term" value="F:RNA nuclease activity"/>
    <property type="evidence" value="ECO:0007669"/>
    <property type="project" value="InterPro"/>
</dbReference>
<organism evidence="2 3">
    <name type="scientific">Thalictrum thalictroides</name>
    <name type="common">Rue-anemone</name>
    <name type="synonym">Anemone thalictroides</name>
    <dbReference type="NCBI Taxonomy" id="46969"/>
    <lineage>
        <taxon>Eukaryota</taxon>
        <taxon>Viridiplantae</taxon>
        <taxon>Streptophyta</taxon>
        <taxon>Embryophyta</taxon>
        <taxon>Tracheophyta</taxon>
        <taxon>Spermatophyta</taxon>
        <taxon>Magnoliopsida</taxon>
        <taxon>Ranunculales</taxon>
        <taxon>Ranunculaceae</taxon>
        <taxon>Thalictroideae</taxon>
        <taxon>Thalictrum</taxon>
    </lineage>
</organism>
<sequence length="104" mass="11775">MLAFTTGGMNSADRSLLTHLVFLVSQNPPQAHVFLNLGDKDFTNILHRLRMSNYHLSSWGCIRLYRGATIAGLKLFPMNRRPWLVLTLVSEMNSYPKGIVISEL</sequence>
<proteinExistence type="predicted"/>
<dbReference type="AlphaFoldDB" id="A0A7J6UWZ8"/>
<comment type="caution">
    <text evidence="2">The sequence shown here is derived from an EMBL/GenBank/DDBJ whole genome shotgun (WGS) entry which is preliminary data.</text>
</comment>